<organism evidence="2 3">
    <name type="scientific">Phtheirospermum japonicum</name>
    <dbReference type="NCBI Taxonomy" id="374723"/>
    <lineage>
        <taxon>Eukaryota</taxon>
        <taxon>Viridiplantae</taxon>
        <taxon>Streptophyta</taxon>
        <taxon>Embryophyta</taxon>
        <taxon>Tracheophyta</taxon>
        <taxon>Spermatophyta</taxon>
        <taxon>Magnoliopsida</taxon>
        <taxon>eudicotyledons</taxon>
        <taxon>Gunneridae</taxon>
        <taxon>Pentapetalae</taxon>
        <taxon>asterids</taxon>
        <taxon>lamiids</taxon>
        <taxon>Lamiales</taxon>
        <taxon>Orobanchaceae</taxon>
        <taxon>Orobanchaceae incertae sedis</taxon>
        <taxon>Phtheirospermum</taxon>
    </lineage>
</organism>
<proteinExistence type="predicted"/>
<dbReference type="OrthoDB" id="2126698at2759"/>
<dbReference type="AlphaFoldDB" id="A0A830AZ68"/>
<sequence length="126" mass="14455">MYLQAQQKNLIITYLSALQFVVHIVLSWAFFYLLDWGVDGAMAALCISMWIVVFGEFVYIFAGWCSDSWKGFALAAFKDIFPVVKLSIFWCDGLLGNVVLCHSGFSSRIHEKCRGRHIYVFCLPQR</sequence>
<feature type="transmembrane region" description="Helical" evidence="1">
    <location>
        <begin position="40"/>
        <end position="62"/>
    </location>
</feature>
<evidence type="ECO:0000313" key="2">
    <source>
        <dbReference type="EMBL" id="GFP80270.1"/>
    </source>
</evidence>
<comment type="caution">
    <text evidence="2">The sequence shown here is derived from an EMBL/GenBank/DDBJ whole genome shotgun (WGS) entry which is preliminary data.</text>
</comment>
<evidence type="ECO:0000313" key="3">
    <source>
        <dbReference type="Proteomes" id="UP000653305"/>
    </source>
</evidence>
<keyword evidence="3" id="KW-1185">Reference proteome</keyword>
<protein>
    <submittedName>
        <fullName evidence="2">Protein transparent testa 12</fullName>
    </submittedName>
</protein>
<reference evidence="2" key="1">
    <citation type="submission" date="2020-07" db="EMBL/GenBank/DDBJ databases">
        <title>Ethylene signaling mediates host invasion by parasitic plants.</title>
        <authorList>
            <person name="Yoshida S."/>
        </authorList>
    </citation>
    <scope>NUCLEOTIDE SEQUENCE</scope>
    <source>
        <strain evidence="2">Okayama</strain>
    </source>
</reference>
<accession>A0A830AZ68</accession>
<dbReference type="PANTHER" id="PTHR11206">
    <property type="entry name" value="MULTIDRUG RESISTANCE PROTEIN"/>
    <property type="match status" value="1"/>
</dbReference>
<gene>
    <name evidence="2" type="ORF">PHJA_000170400</name>
</gene>
<name>A0A830AZ68_9LAMI</name>
<dbReference type="EMBL" id="BMAC01000017">
    <property type="protein sequence ID" value="GFP80270.1"/>
    <property type="molecule type" value="Genomic_DNA"/>
</dbReference>
<keyword evidence="1" id="KW-1133">Transmembrane helix</keyword>
<evidence type="ECO:0000256" key="1">
    <source>
        <dbReference type="SAM" id="Phobius"/>
    </source>
</evidence>
<dbReference type="Proteomes" id="UP000653305">
    <property type="component" value="Unassembled WGS sequence"/>
</dbReference>
<keyword evidence="1" id="KW-0812">Transmembrane</keyword>
<feature type="transmembrane region" description="Helical" evidence="1">
    <location>
        <begin position="12"/>
        <end position="34"/>
    </location>
</feature>
<keyword evidence="1" id="KW-0472">Membrane</keyword>